<name>A0ABU3RKZ8_9BACL</name>
<feature type="transmembrane region" description="Helical" evidence="8">
    <location>
        <begin position="12"/>
        <end position="35"/>
    </location>
</feature>
<dbReference type="EMBL" id="JAWCUD010000011">
    <property type="protein sequence ID" value="MDU0204684.1"/>
    <property type="molecule type" value="Genomic_DNA"/>
</dbReference>
<dbReference type="PANTHER" id="PTHR34975">
    <property type="entry name" value="SPORE GERMINATION PROTEIN A2"/>
    <property type="match status" value="1"/>
</dbReference>
<feature type="transmembrane region" description="Helical" evidence="8">
    <location>
        <begin position="144"/>
        <end position="167"/>
    </location>
</feature>
<accession>A0ABU3RKZ8</accession>
<evidence type="ECO:0000313" key="10">
    <source>
        <dbReference type="Proteomes" id="UP001260980"/>
    </source>
</evidence>
<gene>
    <name evidence="9" type="ORF">RQP52_26710</name>
</gene>
<evidence type="ECO:0000256" key="6">
    <source>
        <dbReference type="ARBA" id="ARBA00022989"/>
    </source>
</evidence>
<keyword evidence="7 8" id="KW-0472">Membrane</keyword>
<evidence type="ECO:0000256" key="7">
    <source>
        <dbReference type="ARBA" id="ARBA00023136"/>
    </source>
</evidence>
<dbReference type="NCBIfam" id="TIGR00912">
    <property type="entry name" value="2A0309"/>
    <property type="match status" value="1"/>
</dbReference>
<feature type="transmembrane region" description="Helical" evidence="8">
    <location>
        <begin position="334"/>
        <end position="352"/>
    </location>
</feature>
<keyword evidence="3" id="KW-0813">Transport</keyword>
<feature type="transmembrane region" description="Helical" evidence="8">
    <location>
        <begin position="219"/>
        <end position="244"/>
    </location>
</feature>
<reference evidence="9 10" key="1">
    <citation type="submission" date="2023-10" db="EMBL/GenBank/DDBJ databases">
        <title>Paenibacillus strain PFR10 Genome sequencing and assembly.</title>
        <authorList>
            <person name="Kim I."/>
        </authorList>
    </citation>
    <scope>NUCLEOTIDE SEQUENCE [LARGE SCALE GENOMIC DNA]</scope>
    <source>
        <strain evidence="9 10">PFR10</strain>
    </source>
</reference>
<sequence length="360" mass="41265">MSTFTNPKISPLHGYILCMSGIFSLAQISGAIILIEEAKRDAFVSSIVGCLVCFLFIIGIYRIVNKLAPNQSFLQLLELKMGSFIAWGVRSWIAFYLFCELFIVHKNIVTWVKSMILPFTPIWAISLPLLLVCAYLAVKGIKPIAISFSVLFPILATLILFMTLFTFKNRHMELLLPLISEGARPIFEGAVTTFRYGMELFLLLLLSPHIQGNFKWKHFVVLFFVISIFIINAVVSMLTIFGPYEAEKQRFPLFTQWRLVRISSFVEHLDFLSMYQWLSTSAIHISLGMFLFSDLLTSKQQHKKIAIILFTTVLFILAQFQINDSDFLAFTKFYFYPLSTLSILCWMIIAYLSTRKKGVT</sequence>
<comment type="caution">
    <text evidence="9">The sequence shown here is derived from an EMBL/GenBank/DDBJ whole genome shotgun (WGS) entry which is preliminary data.</text>
</comment>
<comment type="similarity">
    <text evidence="2">Belongs to the amino acid-polyamine-organocation (APC) superfamily. Spore germination protein (SGP) (TC 2.A.3.9) family.</text>
</comment>
<evidence type="ECO:0000256" key="5">
    <source>
        <dbReference type="ARBA" id="ARBA00022692"/>
    </source>
</evidence>
<feature type="transmembrane region" description="Helical" evidence="8">
    <location>
        <begin position="116"/>
        <end position="138"/>
    </location>
</feature>
<dbReference type="Proteomes" id="UP001260980">
    <property type="component" value="Unassembled WGS sequence"/>
</dbReference>
<dbReference type="RefSeq" id="WP_315954665.1">
    <property type="nucleotide sequence ID" value="NZ_JAWCUD010000011.1"/>
</dbReference>
<evidence type="ECO:0000256" key="8">
    <source>
        <dbReference type="SAM" id="Phobius"/>
    </source>
</evidence>
<feature type="transmembrane region" description="Helical" evidence="8">
    <location>
        <begin position="305"/>
        <end position="322"/>
    </location>
</feature>
<proteinExistence type="inferred from homology"/>
<feature type="transmembrane region" description="Helical" evidence="8">
    <location>
        <begin position="84"/>
        <end position="104"/>
    </location>
</feature>
<evidence type="ECO:0000256" key="1">
    <source>
        <dbReference type="ARBA" id="ARBA00004141"/>
    </source>
</evidence>
<dbReference type="Pfam" id="PF03845">
    <property type="entry name" value="Spore_permease"/>
    <property type="match status" value="1"/>
</dbReference>
<dbReference type="PANTHER" id="PTHR34975:SF2">
    <property type="entry name" value="SPORE GERMINATION PROTEIN A2"/>
    <property type="match status" value="1"/>
</dbReference>
<feature type="transmembrane region" description="Helical" evidence="8">
    <location>
        <begin position="42"/>
        <end position="64"/>
    </location>
</feature>
<evidence type="ECO:0000313" key="9">
    <source>
        <dbReference type="EMBL" id="MDU0204684.1"/>
    </source>
</evidence>
<organism evidence="9 10">
    <name type="scientific">Paenibacillus violae</name>
    <dbReference type="NCBI Taxonomy" id="3077234"/>
    <lineage>
        <taxon>Bacteria</taxon>
        <taxon>Bacillati</taxon>
        <taxon>Bacillota</taxon>
        <taxon>Bacilli</taxon>
        <taxon>Bacillales</taxon>
        <taxon>Paenibacillaceae</taxon>
        <taxon>Paenibacillus</taxon>
    </lineage>
</organism>
<feature type="transmembrane region" description="Helical" evidence="8">
    <location>
        <begin position="274"/>
        <end position="293"/>
    </location>
</feature>
<evidence type="ECO:0000256" key="2">
    <source>
        <dbReference type="ARBA" id="ARBA00007998"/>
    </source>
</evidence>
<keyword evidence="4" id="KW-0309">Germination</keyword>
<keyword evidence="10" id="KW-1185">Reference proteome</keyword>
<keyword evidence="5 8" id="KW-0812">Transmembrane</keyword>
<evidence type="ECO:0000256" key="4">
    <source>
        <dbReference type="ARBA" id="ARBA00022544"/>
    </source>
</evidence>
<dbReference type="InterPro" id="IPR004761">
    <property type="entry name" value="Spore_GerAB"/>
</dbReference>
<keyword evidence="6 8" id="KW-1133">Transmembrane helix</keyword>
<evidence type="ECO:0000256" key="3">
    <source>
        <dbReference type="ARBA" id="ARBA00022448"/>
    </source>
</evidence>
<comment type="subcellular location">
    <subcellularLocation>
        <location evidence="1">Membrane</location>
        <topology evidence="1">Multi-pass membrane protein</topology>
    </subcellularLocation>
</comment>
<protein>
    <submittedName>
        <fullName evidence="9">Endospore germination permease</fullName>
    </submittedName>
</protein>